<proteinExistence type="predicted"/>
<evidence type="ECO:0000256" key="1">
    <source>
        <dbReference type="SAM" id="Phobius"/>
    </source>
</evidence>
<keyword evidence="3" id="KW-1185">Reference proteome</keyword>
<organism evidence="2 3">
    <name type="scientific">Paramecium octaurelia</name>
    <dbReference type="NCBI Taxonomy" id="43137"/>
    <lineage>
        <taxon>Eukaryota</taxon>
        <taxon>Sar</taxon>
        <taxon>Alveolata</taxon>
        <taxon>Ciliophora</taxon>
        <taxon>Intramacronucleata</taxon>
        <taxon>Oligohymenophorea</taxon>
        <taxon>Peniculida</taxon>
        <taxon>Parameciidae</taxon>
        <taxon>Paramecium</taxon>
    </lineage>
</organism>
<keyword evidence="1" id="KW-1133">Transmembrane helix</keyword>
<protein>
    <submittedName>
        <fullName evidence="2">Uncharacterized protein</fullName>
    </submittedName>
</protein>
<dbReference type="AlphaFoldDB" id="A0A8S1UA07"/>
<keyword evidence="1" id="KW-0812">Transmembrane</keyword>
<accession>A0A8S1UA07</accession>
<evidence type="ECO:0000313" key="3">
    <source>
        <dbReference type="Proteomes" id="UP000683925"/>
    </source>
</evidence>
<evidence type="ECO:0000313" key="2">
    <source>
        <dbReference type="EMBL" id="CAD8161690.1"/>
    </source>
</evidence>
<dbReference type="Proteomes" id="UP000683925">
    <property type="component" value="Unassembled WGS sequence"/>
</dbReference>
<gene>
    <name evidence="2" type="ORF">POCTA_138.1.T0400158</name>
</gene>
<reference evidence="2" key="1">
    <citation type="submission" date="2021-01" db="EMBL/GenBank/DDBJ databases">
        <authorList>
            <consortium name="Genoscope - CEA"/>
            <person name="William W."/>
        </authorList>
    </citation>
    <scope>NUCLEOTIDE SEQUENCE</scope>
</reference>
<dbReference type="EMBL" id="CAJJDP010000040">
    <property type="protein sequence ID" value="CAD8161690.1"/>
    <property type="molecule type" value="Genomic_DNA"/>
</dbReference>
<sequence length="82" mass="9610">MATSYLYFFLIILIFFNSQSVCILNFREDKQSYNCVLLKGDELLQSSAIRKSKELAKQIKIRIEAEKSFPKKSNYKVKYSSN</sequence>
<name>A0A8S1UA07_PAROT</name>
<keyword evidence="1" id="KW-0472">Membrane</keyword>
<comment type="caution">
    <text evidence="2">The sequence shown here is derived from an EMBL/GenBank/DDBJ whole genome shotgun (WGS) entry which is preliminary data.</text>
</comment>
<feature type="transmembrane region" description="Helical" evidence="1">
    <location>
        <begin position="6"/>
        <end position="26"/>
    </location>
</feature>